<sequence>MEEASPPRKASDLSWERYPPAEATIRLAVSAAAATSPARTVNSPV</sequence>
<dbReference type="Proteomes" id="UP001500320">
    <property type="component" value="Unassembled WGS sequence"/>
</dbReference>
<gene>
    <name evidence="1" type="ORF">GCM10010466_19380</name>
</gene>
<reference evidence="2" key="1">
    <citation type="journal article" date="2019" name="Int. J. Syst. Evol. Microbiol.">
        <title>The Global Catalogue of Microorganisms (GCM) 10K type strain sequencing project: providing services to taxonomists for standard genome sequencing and annotation.</title>
        <authorList>
            <consortium name="The Broad Institute Genomics Platform"/>
            <consortium name="The Broad Institute Genome Sequencing Center for Infectious Disease"/>
            <person name="Wu L."/>
            <person name="Ma J."/>
        </authorList>
    </citation>
    <scope>NUCLEOTIDE SEQUENCE [LARGE SCALE GENOMIC DNA]</scope>
    <source>
        <strain evidence="2">JCM 9373</strain>
    </source>
</reference>
<name>A0ABP6MYM8_9ACTN</name>
<accession>A0ABP6MYM8</accession>
<keyword evidence="2" id="KW-1185">Reference proteome</keyword>
<organism evidence="1 2">
    <name type="scientific">Planomonospora alba</name>
    <dbReference type="NCBI Taxonomy" id="161354"/>
    <lineage>
        <taxon>Bacteria</taxon>
        <taxon>Bacillati</taxon>
        <taxon>Actinomycetota</taxon>
        <taxon>Actinomycetes</taxon>
        <taxon>Streptosporangiales</taxon>
        <taxon>Streptosporangiaceae</taxon>
        <taxon>Planomonospora</taxon>
    </lineage>
</organism>
<proteinExistence type="predicted"/>
<protein>
    <submittedName>
        <fullName evidence="1">Uncharacterized protein</fullName>
    </submittedName>
</protein>
<evidence type="ECO:0000313" key="2">
    <source>
        <dbReference type="Proteomes" id="UP001500320"/>
    </source>
</evidence>
<evidence type="ECO:0000313" key="1">
    <source>
        <dbReference type="EMBL" id="GAA3128794.1"/>
    </source>
</evidence>
<comment type="caution">
    <text evidence="1">The sequence shown here is derived from an EMBL/GenBank/DDBJ whole genome shotgun (WGS) entry which is preliminary data.</text>
</comment>
<dbReference type="EMBL" id="BAAAUT010000012">
    <property type="protein sequence ID" value="GAA3128794.1"/>
    <property type="molecule type" value="Genomic_DNA"/>
</dbReference>